<dbReference type="Proteomes" id="UP000054342">
    <property type="component" value="Unassembled WGS sequence"/>
</dbReference>
<name>A0A0D2FCW6_9EURO</name>
<dbReference type="GeneID" id="25324373"/>
<reference evidence="2 3" key="1">
    <citation type="submission" date="2015-01" db="EMBL/GenBank/DDBJ databases">
        <title>The Genome Sequence of Exophiala xenobiotica CBS118157.</title>
        <authorList>
            <consortium name="The Broad Institute Genomics Platform"/>
            <person name="Cuomo C."/>
            <person name="de Hoog S."/>
            <person name="Gorbushina A."/>
            <person name="Stielow B."/>
            <person name="Teixiera M."/>
            <person name="Abouelleil A."/>
            <person name="Chapman S.B."/>
            <person name="Priest M."/>
            <person name="Young S.K."/>
            <person name="Wortman J."/>
            <person name="Nusbaum C."/>
            <person name="Birren B."/>
        </authorList>
    </citation>
    <scope>NUCLEOTIDE SEQUENCE [LARGE SCALE GENOMIC DNA]</scope>
    <source>
        <strain evidence="2 3">CBS 118157</strain>
    </source>
</reference>
<dbReference type="InterPro" id="IPR007325">
    <property type="entry name" value="KFase/CYL"/>
</dbReference>
<keyword evidence="3" id="KW-1185">Reference proteome</keyword>
<dbReference type="OrthoDB" id="5396at2759"/>
<dbReference type="AlphaFoldDB" id="A0A0D2FCW6"/>
<sequence>MTTTVTKVPLPRFEDLPLGKDDPPFSAWGLWENSQLGALNYLTNEVVRKTAKEEIQTGIRVGLNLPLDYVKPALLGRVAFEHTMINKAPRVINDDIVIHHLPGHGIADRLQITFNTQGSAQWDSFRHFAYQAEKKFYNGVTQDDIYASEDTTVNGIDAWAAKGIAGRGVLVDYFSWANENGKGYDATQAHAISLDDIKIIIKEKNINLQTGDIFMLRTGYTSAYGQLSSEAKEEHKTSHSWPGIAQSSETVKWLWENQFAAVAADNPAFDCVPPVDPKYFLHPILLAGWGTTIGELFDLDALAQTCKELNRWTFFLSSAPLNYTGVVASPPNVLAFF</sequence>
<dbReference type="GO" id="GO:0019441">
    <property type="term" value="P:L-tryptophan catabolic process to kynurenine"/>
    <property type="evidence" value="ECO:0007669"/>
    <property type="project" value="InterPro"/>
</dbReference>
<dbReference type="STRING" id="348802.A0A0D2FCW6"/>
<evidence type="ECO:0008006" key="4">
    <source>
        <dbReference type="Google" id="ProtNLM"/>
    </source>
</evidence>
<proteinExistence type="inferred from homology"/>
<comment type="similarity">
    <text evidence="1">Belongs to the Cyclase 1 superfamily.</text>
</comment>
<dbReference type="RefSeq" id="XP_013318493.1">
    <property type="nucleotide sequence ID" value="XM_013463039.1"/>
</dbReference>
<evidence type="ECO:0000313" key="3">
    <source>
        <dbReference type="Proteomes" id="UP000054342"/>
    </source>
</evidence>
<gene>
    <name evidence="2" type="ORF">PV05_02465</name>
</gene>
<evidence type="ECO:0000256" key="1">
    <source>
        <dbReference type="ARBA" id="ARBA00007865"/>
    </source>
</evidence>
<protein>
    <recommendedName>
        <fullName evidence="4">Cyclase</fullName>
    </recommendedName>
</protein>
<dbReference type="EMBL" id="KN847318">
    <property type="protein sequence ID" value="KIW57909.1"/>
    <property type="molecule type" value="Genomic_DNA"/>
</dbReference>
<evidence type="ECO:0000313" key="2">
    <source>
        <dbReference type="EMBL" id="KIW57909.1"/>
    </source>
</evidence>
<dbReference type="HOGENOM" id="CLU_030671_1_0_1"/>
<dbReference type="PANTHER" id="PTHR34861">
    <property type="match status" value="1"/>
</dbReference>
<dbReference type="PANTHER" id="PTHR34861:SF11">
    <property type="entry name" value="CYCLASE"/>
    <property type="match status" value="1"/>
</dbReference>
<dbReference type="InterPro" id="IPR037175">
    <property type="entry name" value="KFase_sf"/>
</dbReference>
<dbReference type="Gene3D" id="3.50.30.50">
    <property type="entry name" value="Putative cyclase"/>
    <property type="match status" value="1"/>
</dbReference>
<dbReference type="GO" id="GO:0004061">
    <property type="term" value="F:arylformamidase activity"/>
    <property type="evidence" value="ECO:0007669"/>
    <property type="project" value="InterPro"/>
</dbReference>
<accession>A0A0D2FCW6</accession>
<dbReference type="SUPFAM" id="SSF102198">
    <property type="entry name" value="Putative cyclase"/>
    <property type="match status" value="1"/>
</dbReference>
<dbReference type="Pfam" id="PF04199">
    <property type="entry name" value="Cyclase"/>
    <property type="match status" value="1"/>
</dbReference>
<organism evidence="2 3">
    <name type="scientific">Exophiala xenobiotica</name>
    <dbReference type="NCBI Taxonomy" id="348802"/>
    <lineage>
        <taxon>Eukaryota</taxon>
        <taxon>Fungi</taxon>
        <taxon>Dikarya</taxon>
        <taxon>Ascomycota</taxon>
        <taxon>Pezizomycotina</taxon>
        <taxon>Eurotiomycetes</taxon>
        <taxon>Chaetothyriomycetidae</taxon>
        <taxon>Chaetothyriales</taxon>
        <taxon>Herpotrichiellaceae</taxon>
        <taxon>Exophiala</taxon>
    </lineage>
</organism>